<feature type="transmembrane region" description="Helical" evidence="13">
    <location>
        <begin position="173"/>
        <end position="197"/>
    </location>
</feature>
<dbReference type="eggNOG" id="COG1299">
    <property type="taxonomic scope" value="Bacteria"/>
</dbReference>
<dbReference type="STRING" id="1276229.SSYRP_v1c00860"/>
<feature type="transmembrane region" description="Helical" evidence="13">
    <location>
        <begin position="316"/>
        <end position="334"/>
    </location>
</feature>
<dbReference type="SUPFAM" id="SSF52794">
    <property type="entry name" value="PTS system IIB component-like"/>
    <property type="match status" value="1"/>
</dbReference>
<feature type="transmembrane region" description="Helical" evidence="13">
    <location>
        <begin position="472"/>
        <end position="494"/>
    </location>
</feature>
<evidence type="ECO:0000256" key="9">
    <source>
        <dbReference type="ARBA" id="ARBA00022777"/>
    </source>
</evidence>
<evidence type="ECO:0000259" key="14">
    <source>
        <dbReference type="PROSITE" id="PS51099"/>
    </source>
</evidence>
<dbReference type="InterPro" id="IPR006327">
    <property type="entry name" value="PTS_IIC_fruc"/>
</dbReference>
<feature type="compositionally biased region" description="Basic residues" evidence="12">
    <location>
        <begin position="533"/>
        <end position="545"/>
    </location>
</feature>
<dbReference type="eggNOG" id="COG1445">
    <property type="taxonomic scope" value="Bacteria"/>
</dbReference>
<evidence type="ECO:0000256" key="11">
    <source>
        <dbReference type="ARBA" id="ARBA00023136"/>
    </source>
</evidence>
<dbReference type="PANTHER" id="PTHR30505">
    <property type="entry name" value="FRUCTOSE-LIKE PERMEASE"/>
    <property type="match status" value="1"/>
</dbReference>
<keyword evidence="7" id="KW-0598">Phosphotransferase system</keyword>
<evidence type="ECO:0000256" key="2">
    <source>
        <dbReference type="ARBA" id="ARBA00022448"/>
    </source>
</evidence>
<dbReference type="HOGENOM" id="CLU_013155_0_0_14"/>
<dbReference type="GO" id="GO:0005351">
    <property type="term" value="F:carbohydrate:proton symporter activity"/>
    <property type="evidence" value="ECO:0007669"/>
    <property type="project" value="InterPro"/>
</dbReference>
<dbReference type="InterPro" id="IPR003352">
    <property type="entry name" value="PTS_EIIC"/>
</dbReference>
<dbReference type="InterPro" id="IPR003353">
    <property type="entry name" value="PTS_IIB_fruc"/>
</dbReference>
<dbReference type="FunFam" id="3.40.50.2300:FF:000014">
    <property type="entry name" value="PTS system fructose-like transporter subunit IIB"/>
    <property type="match status" value="1"/>
</dbReference>
<evidence type="ECO:0000256" key="1">
    <source>
        <dbReference type="ARBA" id="ARBA00004429"/>
    </source>
</evidence>
<comment type="subcellular location">
    <subcellularLocation>
        <location evidence="1">Cell inner membrane</location>
        <topology evidence="1">Multi-pass membrane protein</topology>
    </subcellularLocation>
</comment>
<evidence type="ECO:0000256" key="5">
    <source>
        <dbReference type="ARBA" id="ARBA00022597"/>
    </source>
</evidence>
<feature type="transmembrane region" description="Helical" evidence="13">
    <location>
        <begin position="391"/>
        <end position="411"/>
    </location>
</feature>
<dbReference type="Gene3D" id="3.40.50.2300">
    <property type="match status" value="1"/>
</dbReference>
<feature type="domain" description="PTS EIIC type-2" evidence="15">
    <location>
        <begin position="127"/>
        <end position="494"/>
    </location>
</feature>
<keyword evidence="4" id="KW-0597">Phosphoprotein</keyword>
<keyword evidence="2" id="KW-0813">Transport</keyword>
<feature type="domain" description="PTS EIIB type-2" evidence="14">
    <location>
        <begin position="9"/>
        <end position="104"/>
    </location>
</feature>
<dbReference type="InterPro" id="IPR013011">
    <property type="entry name" value="PTS_EIIB_2"/>
</dbReference>
<evidence type="ECO:0000313" key="16">
    <source>
        <dbReference type="EMBL" id="AGM25682.1"/>
    </source>
</evidence>
<keyword evidence="6" id="KW-0808">Transferase</keyword>
<evidence type="ECO:0000259" key="15">
    <source>
        <dbReference type="PROSITE" id="PS51104"/>
    </source>
</evidence>
<sequence>MSSTDKKLVLAITACPTGVAHTFLAAEKLTQTGPKLGYDIKVETHGSEGIRNDFTAEEIARAEVIILAVDVTVDTSRFNGKKVYQCRVAKAIKDPEGVIETALKEGKQQAGEFNTKTDKNSGQKMGVMKHLMAGVSYMVPIIILGGIFLAVALGLSKAIYGPNYDPGSDNKNFFYYLLKIGEASFTLMIPILGAFIANSIAGRAAIAPALVVSYLGNSPQAFFPLPGINEVTTPTGFVGAIAAGLAIGYTVKWINTWNVPKSLRPVMPIFFIPLVVGFVYSMIMMFVVGSTIGWVMGKFQGWIESTWGNTDNAGNIAIGLGFGILIGAMAGFDMGGPINKIAFLACTGLIGSKIYTPMGAMATAIPVAPLGMGIATWIFRPFYNEEQKTMGTTAFFMGCIGISEGAIPFAVNDPKRVVASNVVGSAIAGGLAGVTGIADLAGHGGPIVAFLGAMGRGNGLAPEVGWGQGWQWTLLALLFMAVGALITAFMYGFWQVIDKKRKGETISMKQFIIKTRDEKVQADKAAKADKVNKKAKKVKLNKKTK</sequence>
<dbReference type="Proteomes" id="UP000013963">
    <property type="component" value="Chromosome"/>
</dbReference>
<dbReference type="RefSeq" id="WP_016340343.1">
    <property type="nucleotide sequence ID" value="NC_021284.1"/>
</dbReference>
<dbReference type="NCBIfam" id="TIGR01427">
    <property type="entry name" value="PTS_IIC_fructo"/>
    <property type="match status" value="1"/>
</dbReference>
<protein>
    <submittedName>
        <fullName evidence="16">PTS system fructose-specific IIABC component</fullName>
    </submittedName>
</protein>
<name>R4U2T4_9MOLU</name>
<dbReference type="InterPro" id="IPR013014">
    <property type="entry name" value="PTS_EIIC_2"/>
</dbReference>
<dbReference type="Pfam" id="PF02378">
    <property type="entry name" value="PTS_EIIC"/>
    <property type="match status" value="1"/>
</dbReference>
<evidence type="ECO:0000256" key="12">
    <source>
        <dbReference type="SAM" id="MobiDB-lite"/>
    </source>
</evidence>
<evidence type="ECO:0000256" key="10">
    <source>
        <dbReference type="ARBA" id="ARBA00022989"/>
    </source>
</evidence>
<dbReference type="InterPro" id="IPR003501">
    <property type="entry name" value="PTS_EIIB_2/3"/>
</dbReference>
<keyword evidence="5" id="KW-0762">Sugar transport</keyword>
<accession>R4U2T4</accession>
<evidence type="ECO:0000256" key="7">
    <source>
        <dbReference type="ARBA" id="ARBA00022683"/>
    </source>
</evidence>
<dbReference type="InterPro" id="IPR036095">
    <property type="entry name" value="PTS_EIIB-like_sf"/>
</dbReference>
<dbReference type="InterPro" id="IPR050864">
    <property type="entry name" value="Bacterial_PTS_Sugar_Transport"/>
</dbReference>
<dbReference type="AlphaFoldDB" id="R4U2T4"/>
<dbReference type="PROSITE" id="PS51104">
    <property type="entry name" value="PTS_EIIC_TYPE_2"/>
    <property type="match status" value="1"/>
</dbReference>
<organism evidence="16 17">
    <name type="scientific">Spiroplasma syrphidicola EA-1</name>
    <dbReference type="NCBI Taxonomy" id="1276229"/>
    <lineage>
        <taxon>Bacteria</taxon>
        <taxon>Bacillati</taxon>
        <taxon>Mycoplasmatota</taxon>
        <taxon>Mollicutes</taxon>
        <taxon>Entomoplasmatales</taxon>
        <taxon>Spiroplasmataceae</taxon>
        <taxon>Spiroplasma</taxon>
    </lineage>
</organism>
<feature type="transmembrane region" description="Helical" evidence="13">
    <location>
        <begin position="204"/>
        <end position="223"/>
    </location>
</feature>
<feature type="transmembrane region" description="Helical" evidence="13">
    <location>
        <begin position="354"/>
        <end position="379"/>
    </location>
</feature>
<gene>
    <name evidence="16" type="primary">fruA</name>
    <name evidence="16" type="ORF">SSYRP_v1c00860</name>
</gene>
<feature type="transmembrane region" description="Helical" evidence="13">
    <location>
        <begin position="235"/>
        <end position="254"/>
    </location>
</feature>
<dbReference type="GO" id="GO:0022877">
    <property type="term" value="F:protein-N(PI)-phosphohistidine-fructose phosphotransferase system transporter activity"/>
    <property type="evidence" value="ECO:0007669"/>
    <property type="project" value="InterPro"/>
</dbReference>
<feature type="region of interest" description="Disordered" evidence="12">
    <location>
        <begin position="524"/>
        <end position="545"/>
    </location>
</feature>
<keyword evidence="10 13" id="KW-1133">Transmembrane helix</keyword>
<dbReference type="PROSITE" id="PS51099">
    <property type="entry name" value="PTS_EIIB_TYPE_2"/>
    <property type="match status" value="1"/>
</dbReference>
<dbReference type="OrthoDB" id="9782569at2"/>
<keyword evidence="3" id="KW-1003">Cell membrane</keyword>
<proteinExistence type="predicted"/>
<evidence type="ECO:0000256" key="3">
    <source>
        <dbReference type="ARBA" id="ARBA00022475"/>
    </source>
</evidence>
<dbReference type="GO" id="GO:0016301">
    <property type="term" value="F:kinase activity"/>
    <property type="evidence" value="ECO:0007669"/>
    <property type="project" value="UniProtKB-KW"/>
</dbReference>
<dbReference type="GO" id="GO:0090563">
    <property type="term" value="F:protein-phosphocysteine-sugar phosphotransferase activity"/>
    <property type="evidence" value="ECO:0007669"/>
    <property type="project" value="TreeGrafter"/>
</dbReference>
<evidence type="ECO:0000256" key="8">
    <source>
        <dbReference type="ARBA" id="ARBA00022692"/>
    </source>
</evidence>
<evidence type="ECO:0000256" key="13">
    <source>
        <dbReference type="SAM" id="Phobius"/>
    </source>
</evidence>
<dbReference type="CDD" id="cd05569">
    <property type="entry name" value="PTS_IIB_fructose"/>
    <property type="match status" value="1"/>
</dbReference>
<feature type="transmembrane region" description="Helical" evidence="13">
    <location>
        <begin position="418"/>
        <end position="438"/>
    </location>
</feature>
<keyword evidence="8 13" id="KW-0812">Transmembrane</keyword>
<dbReference type="PATRIC" id="fig|1276229.3.peg.85"/>
<feature type="transmembrane region" description="Helical" evidence="13">
    <location>
        <begin position="266"/>
        <end position="296"/>
    </location>
</feature>
<keyword evidence="17" id="KW-1185">Reference proteome</keyword>
<reference evidence="16 17" key="1">
    <citation type="journal article" date="2013" name="Genome Biol. Evol.">
        <title>Complete genomes of two dipteran-associated spiroplasmas provided insights into the origin, dynamics, and impacts of viral invasion in spiroplasma.</title>
        <authorList>
            <person name="Ku C."/>
            <person name="Lo W.S."/>
            <person name="Chen L.L."/>
            <person name="Kuo C.H."/>
        </authorList>
    </citation>
    <scope>NUCLEOTIDE SEQUENCE [LARGE SCALE GENOMIC DNA]</scope>
    <source>
        <strain evidence="16">EA-1</strain>
    </source>
</reference>
<feature type="transmembrane region" description="Helical" evidence="13">
    <location>
        <begin position="131"/>
        <end position="153"/>
    </location>
</feature>
<dbReference type="PANTHER" id="PTHR30505:SF0">
    <property type="entry name" value="FRUCTOSE-LIKE PTS SYSTEM EIIBC COMPONENT-RELATED"/>
    <property type="match status" value="1"/>
</dbReference>
<keyword evidence="9" id="KW-0418">Kinase</keyword>
<dbReference type="EMBL" id="CP005078">
    <property type="protein sequence ID" value="AGM25682.1"/>
    <property type="molecule type" value="Genomic_DNA"/>
</dbReference>
<dbReference type="NCBIfam" id="TIGR00829">
    <property type="entry name" value="FRU"/>
    <property type="match status" value="1"/>
</dbReference>
<dbReference type="GO" id="GO:0009401">
    <property type="term" value="P:phosphoenolpyruvate-dependent sugar phosphotransferase system"/>
    <property type="evidence" value="ECO:0007669"/>
    <property type="project" value="UniProtKB-KW"/>
</dbReference>
<evidence type="ECO:0000256" key="6">
    <source>
        <dbReference type="ARBA" id="ARBA00022679"/>
    </source>
</evidence>
<dbReference type="Pfam" id="PF02302">
    <property type="entry name" value="PTS_IIB"/>
    <property type="match status" value="1"/>
</dbReference>
<keyword evidence="11 13" id="KW-0472">Membrane</keyword>
<evidence type="ECO:0000256" key="4">
    <source>
        <dbReference type="ARBA" id="ARBA00022553"/>
    </source>
</evidence>
<dbReference type="GO" id="GO:0005886">
    <property type="term" value="C:plasma membrane"/>
    <property type="evidence" value="ECO:0007669"/>
    <property type="project" value="UniProtKB-SubCell"/>
</dbReference>
<evidence type="ECO:0000313" key="17">
    <source>
        <dbReference type="Proteomes" id="UP000013963"/>
    </source>
</evidence>
<dbReference type="KEGG" id="ssyr:SSYRP_v1c00860"/>